<comment type="caution">
    <text evidence="2">The sequence shown here is derived from an EMBL/GenBank/DDBJ whole genome shotgun (WGS) entry which is preliminary data.</text>
</comment>
<accession>A0A9Q3K8I7</accession>
<dbReference type="Proteomes" id="UP000765509">
    <property type="component" value="Unassembled WGS sequence"/>
</dbReference>
<feature type="compositionally biased region" description="Polar residues" evidence="1">
    <location>
        <begin position="76"/>
        <end position="85"/>
    </location>
</feature>
<organism evidence="2 3">
    <name type="scientific">Austropuccinia psidii MF-1</name>
    <dbReference type="NCBI Taxonomy" id="1389203"/>
    <lineage>
        <taxon>Eukaryota</taxon>
        <taxon>Fungi</taxon>
        <taxon>Dikarya</taxon>
        <taxon>Basidiomycota</taxon>
        <taxon>Pucciniomycotina</taxon>
        <taxon>Pucciniomycetes</taxon>
        <taxon>Pucciniales</taxon>
        <taxon>Sphaerophragmiaceae</taxon>
        <taxon>Austropuccinia</taxon>
    </lineage>
</organism>
<feature type="non-terminal residue" evidence="2">
    <location>
        <position position="1"/>
    </location>
</feature>
<name>A0A9Q3K8I7_9BASI</name>
<feature type="region of interest" description="Disordered" evidence="1">
    <location>
        <begin position="51"/>
        <end position="85"/>
    </location>
</feature>
<protein>
    <submittedName>
        <fullName evidence="2">Uncharacterized protein</fullName>
    </submittedName>
</protein>
<proteinExistence type="predicted"/>
<dbReference type="EMBL" id="AVOT02097271">
    <property type="protein sequence ID" value="MBW0575926.1"/>
    <property type="molecule type" value="Genomic_DNA"/>
</dbReference>
<reference evidence="2" key="1">
    <citation type="submission" date="2021-03" db="EMBL/GenBank/DDBJ databases">
        <title>Draft genome sequence of rust myrtle Austropuccinia psidii MF-1, a brazilian biotype.</title>
        <authorList>
            <person name="Quecine M.C."/>
            <person name="Pachon D.M.R."/>
            <person name="Bonatelli M.L."/>
            <person name="Correr F.H."/>
            <person name="Franceschini L.M."/>
            <person name="Leite T.F."/>
            <person name="Margarido G.R.A."/>
            <person name="Almeida C.A."/>
            <person name="Ferrarezi J.A."/>
            <person name="Labate C.A."/>
        </authorList>
    </citation>
    <scope>NUCLEOTIDE SEQUENCE</scope>
    <source>
        <strain evidence="2">MF-1</strain>
    </source>
</reference>
<sequence>FSLKRARSHGRPAEAGKGMRLQSSSLWPPAFGLKTPPRGKAVANQIISMQRRQPLPRNPLRYRGRTDGLKMPNFVSPITVSRSSS</sequence>
<keyword evidence="3" id="KW-1185">Reference proteome</keyword>
<feature type="compositionally biased region" description="Basic residues" evidence="1">
    <location>
        <begin position="1"/>
        <end position="10"/>
    </location>
</feature>
<evidence type="ECO:0000256" key="1">
    <source>
        <dbReference type="SAM" id="MobiDB-lite"/>
    </source>
</evidence>
<dbReference type="AlphaFoldDB" id="A0A9Q3K8I7"/>
<gene>
    <name evidence="2" type="ORF">O181_115641</name>
</gene>
<evidence type="ECO:0000313" key="3">
    <source>
        <dbReference type="Proteomes" id="UP000765509"/>
    </source>
</evidence>
<feature type="compositionally biased region" description="Low complexity" evidence="1">
    <location>
        <begin position="51"/>
        <end position="61"/>
    </location>
</feature>
<evidence type="ECO:0000313" key="2">
    <source>
        <dbReference type="EMBL" id="MBW0575926.1"/>
    </source>
</evidence>
<feature type="region of interest" description="Disordered" evidence="1">
    <location>
        <begin position="1"/>
        <end position="35"/>
    </location>
</feature>